<feature type="region of interest" description="Disordered" evidence="1">
    <location>
        <begin position="1"/>
        <end position="26"/>
    </location>
</feature>
<dbReference type="HOGENOM" id="CLU_092610_0_0_1"/>
<dbReference type="PROSITE" id="PS50846">
    <property type="entry name" value="HMA_2"/>
    <property type="match status" value="1"/>
</dbReference>
<dbReference type="PANTHER" id="PTHR46932">
    <property type="entry name" value="HEAVY METAL-ASSOCIATED ISOPRENYLATED PLANT PROTEIN 47"/>
    <property type="match status" value="1"/>
</dbReference>
<gene>
    <name evidence="3" type="ORF">OsI_16247</name>
</gene>
<dbReference type="InterPro" id="IPR006121">
    <property type="entry name" value="HMA_dom"/>
</dbReference>
<dbReference type="EMBL" id="CM000129">
    <property type="protein sequence ID" value="EEC77444.1"/>
    <property type="molecule type" value="Genomic_DNA"/>
</dbReference>
<dbReference type="InterPro" id="IPR042885">
    <property type="entry name" value="HIPP47/16"/>
</dbReference>
<evidence type="ECO:0000313" key="3">
    <source>
        <dbReference type="EMBL" id="EEC77444.1"/>
    </source>
</evidence>
<dbReference type="PANTHER" id="PTHR46932:SF12">
    <property type="entry name" value="HEAVY METAL-ASSOCIATED ISOPRENYLATED PLANT PROTEIN 47"/>
    <property type="match status" value="1"/>
</dbReference>
<protein>
    <recommendedName>
        <fullName evidence="2">HMA domain-containing protein</fullName>
    </recommendedName>
</protein>
<sequence length="247" mass="25810">MRYLDAARARPAGQVDRSPGRPATYGHGATGGVTEILIWIQLSSERCRSKALKVASTVNGVQSVTVAGEERNLLLVIGDGVVDASRLTRRLRNHVGYAEIVELTTSSSTAVPPVDVAAAAVTEDAVRPRYHGLVGGGGGLPWFARVGCPVTAHSVVASHAAPAAALWPGAGEVGGSWAASYSAHPSPCYRSSPLAGGYTLDVARSHAANYSPLIERHAGRGGHYPAHSCCSRRKLLRRSVPSCCTIQ</sequence>
<accession>B8AV48</accession>
<evidence type="ECO:0000256" key="1">
    <source>
        <dbReference type="SAM" id="MobiDB-lite"/>
    </source>
</evidence>
<dbReference type="Gramene" id="BGIOSGA014921-TA">
    <property type="protein sequence ID" value="BGIOSGA014921-PA"/>
    <property type="gene ID" value="BGIOSGA014921"/>
</dbReference>
<dbReference type="OMA" id="PSCCTIQ"/>
<dbReference type="STRING" id="39946.B8AV48"/>
<proteinExistence type="predicted"/>
<evidence type="ECO:0000259" key="2">
    <source>
        <dbReference type="PROSITE" id="PS50846"/>
    </source>
</evidence>
<dbReference type="Proteomes" id="UP000007015">
    <property type="component" value="Chromosome 4"/>
</dbReference>
<organism evidence="3 4">
    <name type="scientific">Oryza sativa subsp. indica</name>
    <name type="common">Rice</name>
    <dbReference type="NCBI Taxonomy" id="39946"/>
    <lineage>
        <taxon>Eukaryota</taxon>
        <taxon>Viridiplantae</taxon>
        <taxon>Streptophyta</taxon>
        <taxon>Embryophyta</taxon>
        <taxon>Tracheophyta</taxon>
        <taxon>Spermatophyta</taxon>
        <taxon>Magnoliopsida</taxon>
        <taxon>Liliopsida</taxon>
        <taxon>Poales</taxon>
        <taxon>Poaceae</taxon>
        <taxon>BOP clade</taxon>
        <taxon>Oryzoideae</taxon>
        <taxon>Oryzeae</taxon>
        <taxon>Oryzinae</taxon>
        <taxon>Oryza</taxon>
        <taxon>Oryza sativa</taxon>
    </lineage>
</organism>
<dbReference type="AlphaFoldDB" id="B8AV48"/>
<feature type="domain" description="HMA" evidence="2">
    <location>
        <begin position="33"/>
        <end position="100"/>
    </location>
</feature>
<keyword evidence="4" id="KW-1185">Reference proteome</keyword>
<name>B8AV48_ORYSI</name>
<dbReference type="GO" id="GO:0046872">
    <property type="term" value="F:metal ion binding"/>
    <property type="evidence" value="ECO:0007669"/>
    <property type="project" value="InterPro"/>
</dbReference>
<evidence type="ECO:0000313" key="4">
    <source>
        <dbReference type="Proteomes" id="UP000007015"/>
    </source>
</evidence>
<reference evidence="3 4" key="1">
    <citation type="journal article" date="2005" name="PLoS Biol.">
        <title>The genomes of Oryza sativa: a history of duplications.</title>
        <authorList>
            <person name="Yu J."/>
            <person name="Wang J."/>
            <person name="Lin W."/>
            <person name="Li S."/>
            <person name="Li H."/>
            <person name="Zhou J."/>
            <person name="Ni P."/>
            <person name="Dong W."/>
            <person name="Hu S."/>
            <person name="Zeng C."/>
            <person name="Zhang J."/>
            <person name="Zhang Y."/>
            <person name="Li R."/>
            <person name="Xu Z."/>
            <person name="Li S."/>
            <person name="Li X."/>
            <person name="Zheng H."/>
            <person name="Cong L."/>
            <person name="Lin L."/>
            <person name="Yin J."/>
            <person name="Geng J."/>
            <person name="Li G."/>
            <person name="Shi J."/>
            <person name="Liu J."/>
            <person name="Lv H."/>
            <person name="Li J."/>
            <person name="Wang J."/>
            <person name="Deng Y."/>
            <person name="Ran L."/>
            <person name="Shi X."/>
            <person name="Wang X."/>
            <person name="Wu Q."/>
            <person name="Li C."/>
            <person name="Ren X."/>
            <person name="Wang J."/>
            <person name="Wang X."/>
            <person name="Li D."/>
            <person name="Liu D."/>
            <person name="Zhang X."/>
            <person name="Ji Z."/>
            <person name="Zhao W."/>
            <person name="Sun Y."/>
            <person name="Zhang Z."/>
            <person name="Bao J."/>
            <person name="Han Y."/>
            <person name="Dong L."/>
            <person name="Ji J."/>
            <person name="Chen P."/>
            <person name="Wu S."/>
            <person name="Liu J."/>
            <person name="Xiao Y."/>
            <person name="Bu D."/>
            <person name="Tan J."/>
            <person name="Yang L."/>
            <person name="Ye C."/>
            <person name="Zhang J."/>
            <person name="Xu J."/>
            <person name="Zhou Y."/>
            <person name="Yu Y."/>
            <person name="Zhang B."/>
            <person name="Zhuang S."/>
            <person name="Wei H."/>
            <person name="Liu B."/>
            <person name="Lei M."/>
            <person name="Yu H."/>
            <person name="Li Y."/>
            <person name="Xu H."/>
            <person name="Wei S."/>
            <person name="He X."/>
            <person name="Fang L."/>
            <person name="Zhang Z."/>
            <person name="Zhang Y."/>
            <person name="Huang X."/>
            <person name="Su Z."/>
            <person name="Tong W."/>
            <person name="Li J."/>
            <person name="Tong Z."/>
            <person name="Li S."/>
            <person name="Ye J."/>
            <person name="Wang L."/>
            <person name="Fang L."/>
            <person name="Lei T."/>
            <person name="Chen C."/>
            <person name="Chen H."/>
            <person name="Xu Z."/>
            <person name="Li H."/>
            <person name="Huang H."/>
            <person name="Zhang F."/>
            <person name="Xu H."/>
            <person name="Li N."/>
            <person name="Zhao C."/>
            <person name="Li S."/>
            <person name="Dong L."/>
            <person name="Huang Y."/>
            <person name="Li L."/>
            <person name="Xi Y."/>
            <person name="Qi Q."/>
            <person name="Li W."/>
            <person name="Zhang B."/>
            <person name="Hu W."/>
            <person name="Zhang Y."/>
            <person name="Tian X."/>
            <person name="Jiao Y."/>
            <person name="Liang X."/>
            <person name="Jin J."/>
            <person name="Gao L."/>
            <person name="Zheng W."/>
            <person name="Hao B."/>
            <person name="Liu S."/>
            <person name="Wang W."/>
            <person name="Yuan L."/>
            <person name="Cao M."/>
            <person name="McDermott J."/>
            <person name="Samudrala R."/>
            <person name="Wang J."/>
            <person name="Wong G.K."/>
            <person name="Yang H."/>
        </authorList>
    </citation>
    <scope>NUCLEOTIDE SEQUENCE [LARGE SCALE GENOMIC DNA]</scope>
    <source>
        <strain evidence="4">cv. 93-11</strain>
    </source>
</reference>
<dbReference type="Gene3D" id="3.30.70.100">
    <property type="match status" value="1"/>
</dbReference>